<gene>
    <name evidence="2" type="ORF">EYF80_029816</name>
</gene>
<evidence type="ECO:0000313" key="3">
    <source>
        <dbReference type="Proteomes" id="UP000314294"/>
    </source>
</evidence>
<comment type="caution">
    <text evidence="2">The sequence shown here is derived from an EMBL/GenBank/DDBJ whole genome shotgun (WGS) entry which is preliminary data.</text>
</comment>
<dbReference type="AlphaFoldDB" id="A0A4Z2H568"/>
<feature type="region of interest" description="Disordered" evidence="1">
    <location>
        <begin position="28"/>
        <end position="50"/>
    </location>
</feature>
<feature type="region of interest" description="Disordered" evidence="1">
    <location>
        <begin position="81"/>
        <end position="117"/>
    </location>
</feature>
<reference evidence="2 3" key="1">
    <citation type="submission" date="2019-03" db="EMBL/GenBank/DDBJ databases">
        <title>First draft genome of Liparis tanakae, snailfish: a comprehensive survey of snailfish specific genes.</title>
        <authorList>
            <person name="Kim W."/>
            <person name="Song I."/>
            <person name="Jeong J.-H."/>
            <person name="Kim D."/>
            <person name="Kim S."/>
            <person name="Ryu S."/>
            <person name="Song J.Y."/>
            <person name="Lee S.K."/>
        </authorList>
    </citation>
    <scope>NUCLEOTIDE SEQUENCE [LARGE SCALE GENOMIC DNA]</scope>
    <source>
        <tissue evidence="2">Muscle</tissue>
    </source>
</reference>
<proteinExistence type="predicted"/>
<organism evidence="2 3">
    <name type="scientific">Liparis tanakae</name>
    <name type="common">Tanaka's snailfish</name>
    <dbReference type="NCBI Taxonomy" id="230148"/>
    <lineage>
        <taxon>Eukaryota</taxon>
        <taxon>Metazoa</taxon>
        <taxon>Chordata</taxon>
        <taxon>Craniata</taxon>
        <taxon>Vertebrata</taxon>
        <taxon>Euteleostomi</taxon>
        <taxon>Actinopterygii</taxon>
        <taxon>Neopterygii</taxon>
        <taxon>Teleostei</taxon>
        <taxon>Neoteleostei</taxon>
        <taxon>Acanthomorphata</taxon>
        <taxon>Eupercaria</taxon>
        <taxon>Perciformes</taxon>
        <taxon>Cottioidei</taxon>
        <taxon>Cottales</taxon>
        <taxon>Liparidae</taxon>
        <taxon>Liparis</taxon>
    </lineage>
</organism>
<sequence length="117" mass="13193">MLLASCRLPLEFLSDLAVSFHSVAPPCLKESSSSSVKRSWGTCSRSSSSVPRMNWTRWDGVSAQRRNMDAYVHGSVAWGEENQSQRGIAAKQERENKKDDDSHMLKTRDDIRVSFES</sequence>
<evidence type="ECO:0000313" key="2">
    <source>
        <dbReference type="EMBL" id="TNN59974.1"/>
    </source>
</evidence>
<evidence type="ECO:0000256" key="1">
    <source>
        <dbReference type="SAM" id="MobiDB-lite"/>
    </source>
</evidence>
<protein>
    <submittedName>
        <fullName evidence="2">Uncharacterized protein</fullName>
    </submittedName>
</protein>
<name>A0A4Z2H568_9TELE</name>
<feature type="compositionally biased region" description="Basic and acidic residues" evidence="1">
    <location>
        <begin position="91"/>
        <end position="117"/>
    </location>
</feature>
<dbReference type="EMBL" id="SRLO01000343">
    <property type="protein sequence ID" value="TNN59974.1"/>
    <property type="molecule type" value="Genomic_DNA"/>
</dbReference>
<keyword evidence="3" id="KW-1185">Reference proteome</keyword>
<dbReference type="Proteomes" id="UP000314294">
    <property type="component" value="Unassembled WGS sequence"/>
</dbReference>
<accession>A0A4Z2H568</accession>